<reference evidence="7" key="1">
    <citation type="submission" date="2012-12" db="EMBL/GenBank/DDBJ databases">
        <authorList>
            <person name="Hellsten U."/>
            <person name="Grimwood J."/>
            <person name="Chapman J.A."/>
            <person name="Shapiro H."/>
            <person name="Aerts A."/>
            <person name="Otillar R.P."/>
            <person name="Terry A.Y."/>
            <person name="Boore J.L."/>
            <person name="Simakov O."/>
            <person name="Marletaz F."/>
            <person name="Cho S.-J."/>
            <person name="Edsinger-Gonzales E."/>
            <person name="Havlak P."/>
            <person name="Kuo D.-H."/>
            <person name="Larsson T."/>
            <person name="Lv J."/>
            <person name="Arendt D."/>
            <person name="Savage R."/>
            <person name="Osoegawa K."/>
            <person name="de Jong P."/>
            <person name="Lindberg D.R."/>
            <person name="Seaver E.C."/>
            <person name="Weisblat D.A."/>
            <person name="Putnam N.H."/>
            <person name="Grigoriev I.V."/>
            <person name="Rokhsar D.S."/>
        </authorList>
    </citation>
    <scope>NUCLEOTIDE SEQUENCE</scope>
</reference>
<dbReference type="GO" id="GO:0006357">
    <property type="term" value="P:regulation of transcription by RNA polymerase II"/>
    <property type="evidence" value="ECO:0000318"/>
    <property type="project" value="GO_Central"/>
</dbReference>
<feature type="compositionally biased region" description="Polar residues" evidence="3">
    <location>
        <begin position="42"/>
        <end position="68"/>
    </location>
</feature>
<evidence type="ECO:0000256" key="2">
    <source>
        <dbReference type="RuleBase" id="RU000682"/>
    </source>
</evidence>
<feature type="region of interest" description="Disordered" evidence="3">
    <location>
        <begin position="42"/>
        <end position="69"/>
    </location>
</feature>
<gene>
    <name evidence="6" type="primary">20202414</name>
    <name evidence="5" type="ORF">HELRODRAFT_168579</name>
</gene>
<dbReference type="CTD" id="20202414"/>
<dbReference type="InterPro" id="IPR001356">
    <property type="entry name" value="HD"/>
</dbReference>
<feature type="region of interest" description="Disordered" evidence="3">
    <location>
        <begin position="677"/>
        <end position="709"/>
    </location>
</feature>
<feature type="domain" description="Homeobox" evidence="4">
    <location>
        <begin position="821"/>
        <end position="891"/>
    </location>
</feature>
<feature type="compositionally biased region" description="Low complexity" evidence="3">
    <location>
        <begin position="679"/>
        <end position="699"/>
    </location>
</feature>
<keyword evidence="1 2" id="KW-0539">Nucleus</keyword>
<dbReference type="AlphaFoldDB" id="T1F0R4"/>
<dbReference type="STRING" id="6412.T1F0R4"/>
<evidence type="ECO:0000259" key="4">
    <source>
        <dbReference type="PROSITE" id="PS50071"/>
    </source>
</evidence>
<dbReference type="Pfam" id="PF00046">
    <property type="entry name" value="Homeodomain"/>
    <property type="match status" value="1"/>
</dbReference>
<dbReference type="EMBL" id="KB095959">
    <property type="protein sequence ID" value="ESO09574.1"/>
    <property type="molecule type" value="Genomic_DNA"/>
</dbReference>
<dbReference type="PANTHER" id="PTHR15116:SF16">
    <property type="entry name" value="DEFECTIVE PROVENTRICULUS, ISOFORM A"/>
    <property type="match status" value="1"/>
</dbReference>
<dbReference type="GO" id="GO:0005634">
    <property type="term" value="C:nucleus"/>
    <property type="evidence" value="ECO:0007669"/>
    <property type="project" value="UniProtKB-SubCell"/>
</dbReference>
<feature type="region of interest" description="Disordered" evidence="3">
    <location>
        <begin position="799"/>
        <end position="827"/>
    </location>
</feature>
<dbReference type="InterPro" id="IPR039673">
    <property type="entry name" value="SATB1/SATB2"/>
</dbReference>
<dbReference type="Proteomes" id="UP000015101">
    <property type="component" value="Unassembled WGS sequence"/>
</dbReference>
<evidence type="ECO:0000313" key="6">
    <source>
        <dbReference type="EnsemblMetazoa" id="HelroP168579"/>
    </source>
</evidence>
<dbReference type="PROSITE" id="PS50071">
    <property type="entry name" value="HOMEOBOX_2"/>
    <property type="match status" value="1"/>
</dbReference>
<dbReference type="PANTHER" id="PTHR15116">
    <property type="entry name" value="DNA-BINDING PROTEIN SATB FAMILY MEMBER"/>
    <property type="match status" value="1"/>
</dbReference>
<protein>
    <recommendedName>
        <fullName evidence="4">Homeobox domain-containing protein</fullName>
    </recommendedName>
</protein>
<comment type="subcellular location">
    <subcellularLocation>
        <location evidence="1 2">Nucleus</location>
    </subcellularLocation>
</comment>
<dbReference type="FunFam" id="1.10.10.60:FF:000169">
    <property type="entry name" value="DNA-binding protein SATB1"/>
    <property type="match status" value="1"/>
</dbReference>
<dbReference type="Gene3D" id="1.10.10.60">
    <property type="entry name" value="Homeodomain-like"/>
    <property type="match status" value="1"/>
</dbReference>
<reference evidence="5 7" key="2">
    <citation type="journal article" date="2013" name="Nature">
        <title>Insights into bilaterian evolution from three spiralian genomes.</title>
        <authorList>
            <person name="Simakov O."/>
            <person name="Marletaz F."/>
            <person name="Cho S.J."/>
            <person name="Edsinger-Gonzales E."/>
            <person name="Havlak P."/>
            <person name="Hellsten U."/>
            <person name="Kuo D.H."/>
            <person name="Larsson T."/>
            <person name="Lv J."/>
            <person name="Arendt D."/>
            <person name="Savage R."/>
            <person name="Osoegawa K."/>
            <person name="de Jong P."/>
            <person name="Grimwood J."/>
            <person name="Chapman J.A."/>
            <person name="Shapiro H."/>
            <person name="Aerts A."/>
            <person name="Otillar R.P."/>
            <person name="Terry A.Y."/>
            <person name="Boore J.L."/>
            <person name="Grigoriev I.V."/>
            <person name="Lindberg D.R."/>
            <person name="Seaver E.C."/>
            <person name="Weisblat D.A."/>
            <person name="Putnam N.H."/>
            <person name="Rokhsar D.S."/>
        </authorList>
    </citation>
    <scope>NUCLEOTIDE SEQUENCE</scope>
</reference>
<accession>T1F0R4</accession>
<feature type="compositionally biased region" description="Basic and acidic residues" evidence="3">
    <location>
        <begin position="475"/>
        <end position="489"/>
    </location>
</feature>
<keyword evidence="1 2" id="KW-0238">DNA-binding</keyword>
<dbReference type="GeneID" id="20202414"/>
<dbReference type="CDD" id="cd00086">
    <property type="entry name" value="homeodomain"/>
    <property type="match status" value="1"/>
</dbReference>
<dbReference type="eggNOG" id="KOG3755">
    <property type="taxonomic scope" value="Eukaryota"/>
</dbReference>
<feature type="region of interest" description="Disordered" evidence="3">
    <location>
        <begin position="272"/>
        <end position="333"/>
    </location>
</feature>
<dbReference type="SUPFAM" id="SSF46689">
    <property type="entry name" value="Homeodomain-like"/>
    <property type="match status" value="1"/>
</dbReference>
<reference evidence="6" key="3">
    <citation type="submission" date="2015-06" db="UniProtKB">
        <authorList>
            <consortium name="EnsemblMetazoa"/>
        </authorList>
    </citation>
    <scope>IDENTIFICATION</scope>
</reference>
<dbReference type="GO" id="GO:0000978">
    <property type="term" value="F:RNA polymerase II cis-regulatory region sequence-specific DNA binding"/>
    <property type="evidence" value="ECO:0000318"/>
    <property type="project" value="GO_Central"/>
</dbReference>
<evidence type="ECO:0000256" key="3">
    <source>
        <dbReference type="SAM" id="MobiDB-lite"/>
    </source>
</evidence>
<dbReference type="KEGG" id="hro:HELRODRAFT_168579"/>
<feature type="compositionally biased region" description="Basic and acidic residues" evidence="3">
    <location>
        <begin position="442"/>
        <end position="454"/>
    </location>
</feature>
<feature type="compositionally biased region" description="Low complexity" evidence="3">
    <location>
        <begin position="515"/>
        <end position="524"/>
    </location>
</feature>
<sequence>MSRRRFGMDLIKTDRPQRTLENLSEIFHKFNSWYLNQSCNNETRNETTSKQQQNDSHTDNTNHSNTITRVHHNKISCLRTVKQGASNKSHASNNSVRSDSVDCIKIKNDTTPGNKPPATSGSDIFKDFQLEAGKLAPNKHLTKETWRLCVDVNKNHEAFNDDCSRKILPGKCLALNCETNPPGDGSAGDNADEEDEHEAACDKINCSGSSNCKRGSSNAGNNFVINDADNLEKNVLNGLNDERLSHKNFLIGSKWNLFHDEPQLNVKQELPNTTPQQNCTPQQQQHMHPYQQQHHRYHHQQFRPHQPSIADDRNDSKSPESDMMVDVDDVSEDDNDDAVLNKISKFHSDAFSKPLTANKFKISDITAIEHDQKSDCKRRETIKASKRTQAICLPTSNKYFHNSPTPRGNSPLTGTFFNNDNKNNSGFNKEMKQTSSSTYPTDPEKEYTDRYRPTGGFEKENFYMGCVKHEATSRAADETTKNSSGKEIDNVCSDVGGHDKKGDEDDRNSVNDFKNITTNNNNNNSSGVYSINTINHNSFNRNFLTEYQNRYNYSFKRNKEVHNNNNNVIDITNNNVDKANNNNNLDMDNEDDDEDIKLQTYNAETDKVNNNWQNKLVTTDELNEDQEGVQQGRRQQHCEYHNAQQLQRDYKQQQRLMSSLCFEFKFNNSSANRLMPLSQNQQQQEKQQQQQQRQQSQHQHCSIDKDDDVNYNNFNTFDTFQRLTDQQKRRQHQHQHQQQVMHSFQAAMSQAFNLHCLRNPASLFYSHHQTSSAHQSPPNVFDPAKMLAVAAAVVGSRAPGASARLSPSGSQDGAGSSDGDRRKRSRVFIDPLTEIPRLERWFNDDTHPSAFMIEQFTEELNRSAYRQRFPALEPKNVQLWFKNHRAKVKRQKLEMSCMTGSDNFACSGTSNANNSNNISGNMNGGNSGGGYNIGCSVNSAVNGAISLASSSSIHYTS</sequence>
<dbReference type="SMART" id="SM00389">
    <property type="entry name" value="HOX"/>
    <property type="match status" value="1"/>
</dbReference>
<name>T1F0R4_HELRO</name>
<proteinExistence type="predicted"/>
<dbReference type="EnsemblMetazoa" id="HelroT168579">
    <property type="protein sequence ID" value="HelroP168579"/>
    <property type="gene ID" value="HelroG168579"/>
</dbReference>
<dbReference type="GO" id="GO:0000981">
    <property type="term" value="F:DNA-binding transcription factor activity, RNA polymerase II-specific"/>
    <property type="evidence" value="ECO:0000318"/>
    <property type="project" value="GO_Central"/>
</dbReference>
<dbReference type="HOGENOM" id="CLU_308429_0_0_1"/>
<keyword evidence="7" id="KW-1185">Reference proteome</keyword>
<feature type="compositionally biased region" description="Basic residues" evidence="3">
    <location>
        <begin position="293"/>
        <end position="302"/>
    </location>
</feature>
<feature type="compositionally biased region" description="Basic and acidic residues" evidence="3">
    <location>
        <begin position="496"/>
        <end position="509"/>
    </location>
</feature>
<dbReference type="InterPro" id="IPR009057">
    <property type="entry name" value="Homeodomain-like_sf"/>
</dbReference>
<organism evidence="6 7">
    <name type="scientific">Helobdella robusta</name>
    <name type="common">Californian leech</name>
    <dbReference type="NCBI Taxonomy" id="6412"/>
    <lineage>
        <taxon>Eukaryota</taxon>
        <taxon>Metazoa</taxon>
        <taxon>Spiralia</taxon>
        <taxon>Lophotrochozoa</taxon>
        <taxon>Annelida</taxon>
        <taxon>Clitellata</taxon>
        <taxon>Hirudinea</taxon>
        <taxon>Rhynchobdellida</taxon>
        <taxon>Glossiphoniidae</taxon>
        <taxon>Helobdella</taxon>
    </lineage>
</organism>
<keyword evidence="1 2" id="KW-0371">Homeobox</keyword>
<feature type="compositionally biased region" description="Low complexity" evidence="3">
    <location>
        <begin position="806"/>
        <end position="817"/>
    </location>
</feature>
<dbReference type="GO" id="GO:0006338">
    <property type="term" value="P:chromatin remodeling"/>
    <property type="evidence" value="ECO:0000318"/>
    <property type="project" value="GO_Central"/>
</dbReference>
<dbReference type="EMBL" id="AMQM01002996">
    <property type="status" value="NOT_ANNOTATED_CDS"/>
    <property type="molecule type" value="Genomic_DNA"/>
</dbReference>
<feature type="region of interest" description="Disordered" evidence="3">
    <location>
        <begin position="475"/>
        <end position="524"/>
    </location>
</feature>
<dbReference type="OrthoDB" id="10052721at2759"/>
<feature type="compositionally biased region" description="Basic and acidic residues" evidence="3">
    <location>
        <begin position="310"/>
        <end position="320"/>
    </location>
</feature>
<dbReference type="InParanoid" id="T1F0R4"/>
<evidence type="ECO:0000313" key="7">
    <source>
        <dbReference type="Proteomes" id="UP000015101"/>
    </source>
</evidence>
<feature type="region of interest" description="Disordered" evidence="3">
    <location>
        <begin position="424"/>
        <end position="454"/>
    </location>
</feature>
<evidence type="ECO:0000256" key="1">
    <source>
        <dbReference type="PROSITE-ProRule" id="PRU00108"/>
    </source>
</evidence>
<evidence type="ECO:0000313" key="5">
    <source>
        <dbReference type="EMBL" id="ESO09574.1"/>
    </source>
</evidence>
<feature type="compositionally biased region" description="Low complexity" evidence="3">
    <location>
        <begin position="272"/>
        <end position="292"/>
    </location>
</feature>
<feature type="DNA-binding region" description="Homeobox" evidence="1">
    <location>
        <begin position="823"/>
        <end position="892"/>
    </location>
</feature>
<dbReference type="RefSeq" id="XP_009012667.1">
    <property type="nucleotide sequence ID" value="XM_009014419.1"/>
</dbReference>
<feature type="compositionally biased region" description="Acidic residues" evidence="3">
    <location>
        <begin position="323"/>
        <end position="333"/>
    </location>
</feature>